<protein>
    <submittedName>
        <fullName evidence="1">9888_t:CDS:1</fullName>
    </submittedName>
</protein>
<dbReference type="EMBL" id="CAJVPJ010006479">
    <property type="protein sequence ID" value="CAG8669056.1"/>
    <property type="molecule type" value="Genomic_DNA"/>
</dbReference>
<dbReference type="AlphaFoldDB" id="A0A9N9ECF8"/>
<keyword evidence="2" id="KW-1185">Reference proteome</keyword>
<evidence type="ECO:0000313" key="1">
    <source>
        <dbReference type="EMBL" id="CAG8669056.1"/>
    </source>
</evidence>
<sequence>RIANKEFRLDLAWDLINNTVGMDKRVTRSDLSDTCLSLTKKFQDIYITETYDLAATRLIPGGHFVEWRETRKACLYCRYLSKQ</sequence>
<organism evidence="1 2">
    <name type="scientific">Paraglomus occultum</name>
    <dbReference type="NCBI Taxonomy" id="144539"/>
    <lineage>
        <taxon>Eukaryota</taxon>
        <taxon>Fungi</taxon>
        <taxon>Fungi incertae sedis</taxon>
        <taxon>Mucoromycota</taxon>
        <taxon>Glomeromycotina</taxon>
        <taxon>Glomeromycetes</taxon>
        <taxon>Paraglomerales</taxon>
        <taxon>Paraglomeraceae</taxon>
        <taxon>Paraglomus</taxon>
    </lineage>
</organism>
<evidence type="ECO:0000313" key="2">
    <source>
        <dbReference type="Proteomes" id="UP000789572"/>
    </source>
</evidence>
<dbReference type="OrthoDB" id="2311399at2759"/>
<feature type="non-terminal residue" evidence="1">
    <location>
        <position position="83"/>
    </location>
</feature>
<name>A0A9N9ECF8_9GLOM</name>
<reference evidence="1" key="1">
    <citation type="submission" date="2021-06" db="EMBL/GenBank/DDBJ databases">
        <authorList>
            <person name="Kallberg Y."/>
            <person name="Tangrot J."/>
            <person name="Rosling A."/>
        </authorList>
    </citation>
    <scope>NUCLEOTIDE SEQUENCE</scope>
    <source>
        <strain evidence="1">IA702</strain>
    </source>
</reference>
<gene>
    <name evidence="1" type="ORF">POCULU_LOCUS10863</name>
</gene>
<dbReference type="Proteomes" id="UP000789572">
    <property type="component" value="Unassembled WGS sequence"/>
</dbReference>
<feature type="non-terminal residue" evidence="1">
    <location>
        <position position="1"/>
    </location>
</feature>
<comment type="caution">
    <text evidence="1">The sequence shown here is derived from an EMBL/GenBank/DDBJ whole genome shotgun (WGS) entry which is preliminary data.</text>
</comment>
<accession>A0A9N9ECF8</accession>
<proteinExistence type="predicted"/>